<feature type="domain" description="Amidase" evidence="1">
    <location>
        <begin position="303"/>
        <end position="402"/>
    </location>
</feature>
<sequence length="420" mass="44973">MFDSLGAFVPGGNMTFEGAEKGPLKGFGFAVKDIFDLQGYVTGYGNPDWQSRRRPAKLHAEVVQKLLDAGAMVIGKTITDEFAYSLNGQNMHYGTPANSEAPGRIPGGSSSGSASAVAGGLVDFALGSDTGGSIRVPGSYCGLFGLRPSHDRISRAGVLPLAESFDTVGWFARDAWLLHLVGEVLFDGKADTDKKPEKLLVAVDAFDCLDLRSRGALKPHLERLEQRLGKAEYITLNPDNLSVSSLYPQGEAPADPASGGLVGLADIFRVLQGREIWTAYGDWMTRVKPRISPDIQQRLDWAATITDEQVAEAEEKRTLFVQRLNRLLPEKALLCLPSAPGIAPRIKEEAETLAAHRSKLLALTSAAGLSGCPQVTLPLGTLEGCPLGLGLMAARGSDLELLAFAESFCGEEEQQSLSQF</sequence>
<dbReference type="PANTHER" id="PTHR46310">
    <property type="entry name" value="AMIDASE 1"/>
    <property type="match status" value="1"/>
</dbReference>
<dbReference type="Proteomes" id="UP001069802">
    <property type="component" value="Unassembled WGS sequence"/>
</dbReference>
<protein>
    <submittedName>
        <fullName evidence="2">Amidase</fullName>
        <ecNumber evidence="2">3.5.1.4</ecNumber>
    </submittedName>
</protein>
<dbReference type="SUPFAM" id="SSF75304">
    <property type="entry name" value="Amidase signature (AS) enzymes"/>
    <property type="match status" value="1"/>
</dbReference>
<evidence type="ECO:0000313" key="3">
    <source>
        <dbReference type="Proteomes" id="UP001069802"/>
    </source>
</evidence>
<dbReference type="EMBL" id="JAPWGY010000001">
    <property type="protein sequence ID" value="MCZ4279497.1"/>
    <property type="molecule type" value="Genomic_DNA"/>
</dbReference>
<reference evidence="2" key="1">
    <citation type="submission" date="2022-12" db="EMBL/GenBank/DDBJ databases">
        <title>Bacterial isolates from different developmental stages of Nematostella vectensis.</title>
        <authorList>
            <person name="Fraune S."/>
        </authorList>
    </citation>
    <scope>NUCLEOTIDE SEQUENCE</scope>
    <source>
        <strain evidence="2">G21630-S1</strain>
    </source>
</reference>
<keyword evidence="2" id="KW-0378">Hydrolase</keyword>
<feature type="domain" description="Amidase" evidence="1">
    <location>
        <begin position="18"/>
        <end position="186"/>
    </location>
</feature>
<evidence type="ECO:0000313" key="2">
    <source>
        <dbReference type="EMBL" id="MCZ4279497.1"/>
    </source>
</evidence>
<keyword evidence="3" id="KW-1185">Reference proteome</keyword>
<dbReference type="InterPro" id="IPR036928">
    <property type="entry name" value="AS_sf"/>
</dbReference>
<gene>
    <name evidence="2" type="ORF">O4H49_01830</name>
</gene>
<proteinExistence type="predicted"/>
<dbReference type="Pfam" id="PF01425">
    <property type="entry name" value="Amidase"/>
    <property type="match status" value="2"/>
</dbReference>
<organism evidence="2 3">
    <name type="scientific">Kiloniella laminariae</name>
    <dbReference type="NCBI Taxonomy" id="454162"/>
    <lineage>
        <taxon>Bacteria</taxon>
        <taxon>Pseudomonadati</taxon>
        <taxon>Pseudomonadota</taxon>
        <taxon>Alphaproteobacteria</taxon>
        <taxon>Rhodospirillales</taxon>
        <taxon>Kiloniellaceae</taxon>
        <taxon>Kiloniella</taxon>
    </lineage>
</organism>
<comment type="caution">
    <text evidence="2">The sequence shown here is derived from an EMBL/GenBank/DDBJ whole genome shotgun (WGS) entry which is preliminary data.</text>
</comment>
<dbReference type="InterPro" id="IPR023631">
    <property type="entry name" value="Amidase_dom"/>
</dbReference>
<dbReference type="PANTHER" id="PTHR46310:SF7">
    <property type="entry name" value="AMIDASE 1"/>
    <property type="match status" value="1"/>
</dbReference>
<dbReference type="NCBIfam" id="NF006169">
    <property type="entry name" value="PRK08310.1"/>
    <property type="match status" value="1"/>
</dbReference>
<dbReference type="InterPro" id="IPR020556">
    <property type="entry name" value="Amidase_CS"/>
</dbReference>
<dbReference type="GO" id="GO:0004040">
    <property type="term" value="F:amidase activity"/>
    <property type="evidence" value="ECO:0007669"/>
    <property type="project" value="UniProtKB-EC"/>
</dbReference>
<dbReference type="Gene3D" id="3.90.1300.10">
    <property type="entry name" value="Amidase signature (AS) domain"/>
    <property type="match status" value="1"/>
</dbReference>
<dbReference type="RefSeq" id="WP_269421700.1">
    <property type="nucleotide sequence ID" value="NZ_JAPWGY010000001.1"/>
</dbReference>
<accession>A0ABT4LEH0</accession>
<dbReference type="PROSITE" id="PS00571">
    <property type="entry name" value="AMIDASES"/>
    <property type="match status" value="1"/>
</dbReference>
<name>A0ABT4LEH0_9PROT</name>
<evidence type="ECO:0000259" key="1">
    <source>
        <dbReference type="Pfam" id="PF01425"/>
    </source>
</evidence>
<dbReference type="EC" id="3.5.1.4" evidence="2"/>